<dbReference type="PANTHER" id="PTHR12383:SF30">
    <property type="entry name" value="MITOCHONDRIAL INNER MEMBRANE PROTEASE SUBUNIT 1-LIKE"/>
    <property type="match status" value="1"/>
</dbReference>
<evidence type="ECO:0000256" key="8">
    <source>
        <dbReference type="ARBA" id="ARBA00064368"/>
    </source>
</evidence>
<dbReference type="GO" id="GO:0006627">
    <property type="term" value="P:protein processing involved in protein targeting to mitochondrion"/>
    <property type="evidence" value="ECO:0007669"/>
    <property type="project" value="TreeGrafter"/>
</dbReference>
<keyword evidence="12" id="KW-1185">Reference proteome</keyword>
<evidence type="ECO:0000313" key="12">
    <source>
        <dbReference type="Proteomes" id="UP001428341"/>
    </source>
</evidence>
<dbReference type="InterPro" id="IPR052064">
    <property type="entry name" value="Mito_IMP1_subunit"/>
</dbReference>
<dbReference type="GO" id="GO:0004252">
    <property type="term" value="F:serine-type endopeptidase activity"/>
    <property type="evidence" value="ECO:0007669"/>
    <property type="project" value="InterPro"/>
</dbReference>
<reference evidence="11 12" key="1">
    <citation type="submission" date="2024-05" db="EMBL/GenBank/DDBJ databases">
        <title>Haplotype-resolved chromosome-level genome assembly of Huyou (Citrus changshanensis).</title>
        <authorList>
            <person name="Miao C."/>
            <person name="Chen W."/>
            <person name="Wu Y."/>
            <person name="Wang L."/>
            <person name="Zhao S."/>
            <person name="Grierson D."/>
            <person name="Xu C."/>
            <person name="Chen K."/>
        </authorList>
    </citation>
    <scope>NUCLEOTIDE SEQUENCE [LARGE SCALE GENOMIC DNA]</scope>
    <source>
        <strain evidence="11">01-14</strain>
        <tissue evidence="11">Leaf</tissue>
    </source>
</reference>
<dbReference type="Gene3D" id="2.10.109.10">
    <property type="entry name" value="Umud Fragment, subunit A"/>
    <property type="match status" value="1"/>
</dbReference>
<proteinExistence type="inferred from homology"/>
<keyword evidence="4" id="KW-0496">Mitochondrion</keyword>
<comment type="subunit">
    <text evidence="8">Heterodimer of 2 subunits, IMP1A/B and IMP12.</text>
</comment>
<evidence type="ECO:0000256" key="1">
    <source>
        <dbReference type="ARBA" id="ARBA00004273"/>
    </source>
</evidence>
<feature type="domain" description="Peptidase S26" evidence="10">
    <location>
        <begin position="28"/>
        <end position="106"/>
    </location>
</feature>
<feature type="domain" description="Peptidase S26" evidence="10">
    <location>
        <begin position="115"/>
        <end position="157"/>
    </location>
</feature>
<comment type="similarity">
    <text evidence="6">Belongs to the peptidase S26 family. IMP1 subfamily.</text>
</comment>
<dbReference type="Pfam" id="PF10502">
    <property type="entry name" value="Peptidase_S26"/>
    <property type="match status" value="2"/>
</dbReference>
<dbReference type="Proteomes" id="UP001428341">
    <property type="component" value="Unassembled WGS sequence"/>
</dbReference>
<dbReference type="FunFam" id="2.10.109.10:FF:000014">
    <property type="entry name" value="Inner membrane protease subunit 1"/>
    <property type="match status" value="1"/>
</dbReference>
<evidence type="ECO:0000256" key="9">
    <source>
        <dbReference type="PIRSR" id="PIRSR600223-1"/>
    </source>
</evidence>
<dbReference type="InterPro" id="IPR036286">
    <property type="entry name" value="LexA/Signal_pep-like_sf"/>
</dbReference>
<evidence type="ECO:0000256" key="6">
    <source>
        <dbReference type="ARBA" id="ARBA00038445"/>
    </source>
</evidence>
<dbReference type="SUPFAM" id="SSF51306">
    <property type="entry name" value="LexA/Signal peptidase"/>
    <property type="match status" value="1"/>
</dbReference>
<evidence type="ECO:0000256" key="7">
    <source>
        <dbReference type="ARBA" id="ARBA00054895"/>
    </source>
</evidence>
<evidence type="ECO:0000256" key="5">
    <source>
        <dbReference type="ARBA" id="ARBA00023136"/>
    </source>
</evidence>
<evidence type="ECO:0000259" key="10">
    <source>
        <dbReference type="Pfam" id="PF10502"/>
    </source>
</evidence>
<keyword evidence="3" id="KW-0378">Hydrolase</keyword>
<protein>
    <recommendedName>
        <fullName evidence="10">Peptidase S26 domain-containing protein</fullName>
    </recommendedName>
</protein>
<evidence type="ECO:0000256" key="4">
    <source>
        <dbReference type="ARBA" id="ARBA00023128"/>
    </source>
</evidence>
<name>A0AAP0MY06_9ROSI</name>
<evidence type="ECO:0000313" key="11">
    <source>
        <dbReference type="EMBL" id="KAK9224045.1"/>
    </source>
</evidence>
<dbReference type="CDD" id="cd06530">
    <property type="entry name" value="S26_SPase_I"/>
    <property type="match status" value="1"/>
</dbReference>
<evidence type="ECO:0000256" key="3">
    <source>
        <dbReference type="ARBA" id="ARBA00022801"/>
    </source>
</evidence>
<comment type="subcellular location">
    <subcellularLocation>
        <location evidence="1">Mitochondrion inner membrane</location>
    </subcellularLocation>
</comment>
<dbReference type="EMBL" id="JBCGBO010000002">
    <property type="protein sequence ID" value="KAK9224045.1"/>
    <property type="molecule type" value="Genomic_DNA"/>
</dbReference>
<gene>
    <name evidence="11" type="ORF">WN944_012494</name>
</gene>
<comment type="caution">
    <text evidence="11">The sequence shown here is derived from an EMBL/GenBank/DDBJ whole genome shotgun (WGS) entry which is preliminary data.</text>
</comment>
<dbReference type="GO" id="GO:0006465">
    <property type="term" value="P:signal peptide processing"/>
    <property type="evidence" value="ECO:0007669"/>
    <property type="project" value="InterPro"/>
</dbReference>
<dbReference type="InterPro" id="IPR000223">
    <property type="entry name" value="Pept_S26A_signal_pept_1"/>
</dbReference>
<comment type="function">
    <text evidence="7">Catalyzes the removal of transit peptides required for the targeting of proteins from the mitochondrial matrix, across the inner membrane, into the inter-membrane space.</text>
</comment>
<dbReference type="InterPro" id="IPR019533">
    <property type="entry name" value="Peptidase_S26"/>
</dbReference>
<feature type="active site" evidence="9">
    <location>
        <position position="48"/>
    </location>
</feature>
<dbReference type="AlphaFoldDB" id="A0AAP0MY06"/>
<accession>A0AAP0MY06</accession>
<sequence length="170" mass="18939">MGVRNQLSLFVTFAKEGFEKSLLVGKFFCCLHVVNTYVCTPALAYGPSMLPTINLTGDLVLAERISTHFNKVCPGDVVLVRSPVVPRRIVTKRVIGMEGDRVSYVADPKSSDKFETVVVPKGHVWIEGDNIYESNDSRKFGAVPYGLIEGRVFFRIWPPKDFGSLGRRAE</sequence>
<evidence type="ECO:0000256" key="2">
    <source>
        <dbReference type="ARBA" id="ARBA00022792"/>
    </source>
</evidence>
<dbReference type="PRINTS" id="PR00727">
    <property type="entry name" value="LEADERPTASE"/>
</dbReference>
<feature type="active site" evidence="9">
    <location>
        <position position="92"/>
    </location>
</feature>
<organism evidence="11 12">
    <name type="scientific">Citrus x changshan-huyou</name>
    <dbReference type="NCBI Taxonomy" id="2935761"/>
    <lineage>
        <taxon>Eukaryota</taxon>
        <taxon>Viridiplantae</taxon>
        <taxon>Streptophyta</taxon>
        <taxon>Embryophyta</taxon>
        <taxon>Tracheophyta</taxon>
        <taxon>Spermatophyta</taxon>
        <taxon>Magnoliopsida</taxon>
        <taxon>eudicotyledons</taxon>
        <taxon>Gunneridae</taxon>
        <taxon>Pentapetalae</taxon>
        <taxon>rosids</taxon>
        <taxon>malvids</taxon>
        <taxon>Sapindales</taxon>
        <taxon>Rutaceae</taxon>
        <taxon>Aurantioideae</taxon>
        <taxon>Citrus</taxon>
    </lineage>
</organism>
<keyword evidence="5" id="KW-0472">Membrane</keyword>
<dbReference type="PANTHER" id="PTHR12383">
    <property type="entry name" value="PROTEASE FAMILY S26 MITOCHONDRIAL INNER MEMBRANE PROTEASE-RELATED"/>
    <property type="match status" value="1"/>
</dbReference>
<dbReference type="GO" id="GO:0042720">
    <property type="term" value="C:mitochondrial inner membrane peptidase complex"/>
    <property type="evidence" value="ECO:0007669"/>
    <property type="project" value="TreeGrafter"/>
</dbReference>
<keyword evidence="2" id="KW-0999">Mitochondrion inner membrane</keyword>